<proteinExistence type="predicted"/>
<keyword evidence="2" id="KW-0802">TPR repeat</keyword>
<evidence type="ECO:0000313" key="3">
    <source>
        <dbReference type="EMBL" id="CAH0717506.1"/>
    </source>
</evidence>
<keyword evidence="1" id="KW-0677">Repeat</keyword>
<dbReference type="GO" id="GO:0000030">
    <property type="term" value="F:mannosyltransferase activity"/>
    <property type="evidence" value="ECO:0007669"/>
    <property type="project" value="TreeGrafter"/>
</dbReference>
<evidence type="ECO:0000256" key="1">
    <source>
        <dbReference type="ARBA" id="ARBA00022737"/>
    </source>
</evidence>
<keyword evidence="4" id="KW-1185">Reference proteome</keyword>
<dbReference type="AlphaFoldDB" id="A0A8J9Y7F0"/>
<feature type="non-terminal residue" evidence="3">
    <location>
        <position position="176"/>
    </location>
</feature>
<dbReference type="OrthoDB" id="1658288at2759"/>
<gene>
    <name evidence="3" type="ORF">BINO364_LOCUS4103</name>
</gene>
<reference evidence="3" key="1">
    <citation type="submission" date="2021-12" db="EMBL/GenBank/DDBJ databases">
        <authorList>
            <person name="Martin H S."/>
        </authorList>
    </citation>
    <scope>NUCLEOTIDE SEQUENCE</scope>
</reference>
<protein>
    <submittedName>
        <fullName evidence="3">Uncharacterized protein</fullName>
    </submittedName>
</protein>
<dbReference type="GO" id="GO:0030968">
    <property type="term" value="P:endoplasmic reticulum unfolded protein response"/>
    <property type="evidence" value="ECO:0007669"/>
    <property type="project" value="TreeGrafter"/>
</dbReference>
<sequence>MRRRALPARETTSKSWHSICDSEWAVYVLVALVGALTYSNSLNGEFVHDDIPAIVTNRDVTAKNPVLRIFKNDFWGTPMSDTGSHKSYRPLTTLTFRPQTHISTDNKIFDKNYKTQVHGSRSQRFLERSQDNGCYKRSVINDVVMSGGKPLEIKDGTMINENRSTESDFLQFTPFF</sequence>
<evidence type="ECO:0000256" key="2">
    <source>
        <dbReference type="ARBA" id="ARBA00022803"/>
    </source>
</evidence>
<organism evidence="3 4">
    <name type="scientific">Brenthis ino</name>
    <name type="common">lesser marbled fritillary</name>
    <dbReference type="NCBI Taxonomy" id="405034"/>
    <lineage>
        <taxon>Eukaryota</taxon>
        <taxon>Metazoa</taxon>
        <taxon>Ecdysozoa</taxon>
        <taxon>Arthropoda</taxon>
        <taxon>Hexapoda</taxon>
        <taxon>Insecta</taxon>
        <taxon>Pterygota</taxon>
        <taxon>Neoptera</taxon>
        <taxon>Endopterygota</taxon>
        <taxon>Lepidoptera</taxon>
        <taxon>Glossata</taxon>
        <taxon>Ditrysia</taxon>
        <taxon>Papilionoidea</taxon>
        <taxon>Nymphalidae</taxon>
        <taxon>Heliconiinae</taxon>
        <taxon>Argynnini</taxon>
        <taxon>Brenthis</taxon>
    </lineage>
</organism>
<dbReference type="GO" id="GO:0005783">
    <property type="term" value="C:endoplasmic reticulum"/>
    <property type="evidence" value="ECO:0007669"/>
    <property type="project" value="TreeGrafter"/>
</dbReference>
<name>A0A8J9Y7F0_9NEOP</name>
<dbReference type="Proteomes" id="UP000838878">
    <property type="component" value="Chromosome 12"/>
</dbReference>
<dbReference type="GO" id="GO:0035269">
    <property type="term" value="P:protein O-linked glycosylation via mannose"/>
    <property type="evidence" value="ECO:0007669"/>
    <property type="project" value="TreeGrafter"/>
</dbReference>
<accession>A0A8J9Y7F0</accession>
<dbReference type="EMBL" id="OV170232">
    <property type="protein sequence ID" value="CAH0717506.1"/>
    <property type="molecule type" value="Genomic_DNA"/>
</dbReference>
<dbReference type="PANTHER" id="PTHR44227:SF3">
    <property type="entry name" value="PROTEIN O-MANNOSYL-TRANSFERASE TMTC4"/>
    <property type="match status" value="1"/>
</dbReference>
<evidence type="ECO:0000313" key="4">
    <source>
        <dbReference type="Proteomes" id="UP000838878"/>
    </source>
</evidence>
<dbReference type="PANTHER" id="PTHR44227">
    <property type="match status" value="1"/>
</dbReference>
<dbReference type="InterPro" id="IPR052346">
    <property type="entry name" value="O-mannosyl-transferase_TMTC"/>
</dbReference>